<accession>A0A9P9H320</accession>
<gene>
    <name evidence="3" type="ORF">B0J15DRAFT_51787</name>
</gene>
<reference evidence="3" key="1">
    <citation type="journal article" date="2021" name="Nat. Commun.">
        <title>Genetic determinants of endophytism in the Arabidopsis root mycobiome.</title>
        <authorList>
            <person name="Mesny F."/>
            <person name="Miyauchi S."/>
            <person name="Thiergart T."/>
            <person name="Pickel B."/>
            <person name="Atanasova L."/>
            <person name="Karlsson M."/>
            <person name="Huettel B."/>
            <person name="Barry K.W."/>
            <person name="Haridas S."/>
            <person name="Chen C."/>
            <person name="Bauer D."/>
            <person name="Andreopoulos W."/>
            <person name="Pangilinan J."/>
            <person name="LaButti K."/>
            <person name="Riley R."/>
            <person name="Lipzen A."/>
            <person name="Clum A."/>
            <person name="Drula E."/>
            <person name="Henrissat B."/>
            <person name="Kohler A."/>
            <person name="Grigoriev I.V."/>
            <person name="Martin F.M."/>
            <person name="Hacquard S."/>
        </authorList>
    </citation>
    <scope>NUCLEOTIDE SEQUENCE</scope>
    <source>
        <strain evidence="3">FSSC 5 MPI-SDFR-AT-0091</strain>
    </source>
</reference>
<evidence type="ECO:0000256" key="1">
    <source>
        <dbReference type="SAM" id="MobiDB-lite"/>
    </source>
</evidence>
<keyword evidence="4" id="KW-1185">Reference proteome</keyword>
<dbReference type="EMBL" id="JAGTJS010000013">
    <property type="protein sequence ID" value="KAH7249279.1"/>
    <property type="molecule type" value="Genomic_DNA"/>
</dbReference>
<protein>
    <submittedName>
        <fullName evidence="3">Uncharacterized protein</fullName>
    </submittedName>
</protein>
<dbReference type="Proteomes" id="UP000736672">
    <property type="component" value="Unassembled WGS sequence"/>
</dbReference>
<keyword evidence="2" id="KW-0812">Transmembrane</keyword>
<evidence type="ECO:0000313" key="4">
    <source>
        <dbReference type="Proteomes" id="UP000736672"/>
    </source>
</evidence>
<feature type="transmembrane region" description="Helical" evidence="2">
    <location>
        <begin position="48"/>
        <end position="70"/>
    </location>
</feature>
<feature type="region of interest" description="Disordered" evidence="1">
    <location>
        <begin position="233"/>
        <end position="255"/>
    </location>
</feature>
<evidence type="ECO:0000313" key="3">
    <source>
        <dbReference type="EMBL" id="KAH7249279.1"/>
    </source>
</evidence>
<keyword evidence="2" id="KW-0472">Membrane</keyword>
<proteinExistence type="predicted"/>
<evidence type="ECO:0000256" key="2">
    <source>
        <dbReference type="SAM" id="Phobius"/>
    </source>
</evidence>
<dbReference type="AlphaFoldDB" id="A0A9P9H320"/>
<organism evidence="3 4">
    <name type="scientific">Fusarium solani</name>
    <name type="common">Filamentous fungus</name>
    <dbReference type="NCBI Taxonomy" id="169388"/>
    <lineage>
        <taxon>Eukaryota</taxon>
        <taxon>Fungi</taxon>
        <taxon>Dikarya</taxon>
        <taxon>Ascomycota</taxon>
        <taxon>Pezizomycotina</taxon>
        <taxon>Sordariomycetes</taxon>
        <taxon>Hypocreomycetidae</taxon>
        <taxon>Hypocreales</taxon>
        <taxon>Nectriaceae</taxon>
        <taxon>Fusarium</taxon>
        <taxon>Fusarium solani species complex</taxon>
    </lineage>
</organism>
<name>A0A9P9H320_FUSSL</name>
<keyword evidence="2" id="KW-1133">Transmembrane helix</keyword>
<sequence length="255" mass="29731">MCCRYWNMRATSSFGILKRQPWFWSRYVEKSFSVMPLRFWGGRREIEFLPCELLAFFPFISILGLLRGLVQTLCIEFMSTLCPDIQEQHSLGYVPRPPRPKLDVIAADHVQSWSCAAKLNLSAPTLVDQINLPVPTASKSRVRRPQTSAVEREKSERDKVFLFWRFALAVEVGLRRPRWLKLDIPMFKWRFRGPSRPSFARQCTPTAQSSSRPFHKMSHPLCRLVHAMPPWRISKPQQGARQPSPRRNGRLDPRV</sequence>
<comment type="caution">
    <text evidence="3">The sequence shown here is derived from an EMBL/GenBank/DDBJ whole genome shotgun (WGS) entry which is preliminary data.</text>
</comment>